<dbReference type="Proteomes" id="UP000886883">
    <property type="component" value="Unassembled WGS sequence"/>
</dbReference>
<gene>
    <name evidence="1" type="ORF">H9763_07470</name>
</gene>
<dbReference type="EMBL" id="DWXE01000026">
    <property type="protein sequence ID" value="HJB91290.1"/>
    <property type="molecule type" value="Genomic_DNA"/>
</dbReference>
<protein>
    <submittedName>
        <fullName evidence="1">Uncharacterized protein</fullName>
    </submittedName>
</protein>
<evidence type="ECO:0000313" key="1">
    <source>
        <dbReference type="EMBL" id="HJB91290.1"/>
    </source>
</evidence>
<reference evidence="1" key="1">
    <citation type="journal article" date="2021" name="PeerJ">
        <title>Extensive microbial diversity within the chicken gut microbiome revealed by metagenomics and culture.</title>
        <authorList>
            <person name="Gilroy R."/>
            <person name="Ravi A."/>
            <person name="Getino M."/>
            <person name="Pursley I."/>
            <person name="Horton D.L."/>
            <person name="Alikhan N.F."/>
            <person name="Baker D."/>
            <person name="Gharbi K."/>
            <person name="Hall N."/>
            <person name="Watson M."/>
            <person name="Adriaenssens E.M."/>
            <person name="Foster-Nyarko E."/>
            <person name="Jarju S."/>
            <person name="Secka A."/>
            <person name="Antonio M."/>
            <person name="Oren A."/>
            <person name="Chaudhuri R.R."/>
            <person name="La Ragione R."/>
            <person name="Hildebrand F."/>
            <person name="Pallen M.J."/>
        </authorList>
    </citation>
    <scope>NUCLEOTIDE SEQUENCE</scope>
    <source>
        <strain evidence="1">USAMLcec3-2134</strain>
    </source>
</reference>
<name>A0A9D2MSP6_9FIRM</name>
<organism evidence="1 2">
    <name type="scientific">Candidatus Eisenbergiella merdigallinarum</name>
    <dbReference type="NCBI Taxonomy" id="2838552"/>
    <lineage>
        <taxon>Bacteria</taxon>
        <taxon>Bacillati</taxon>
        <taxon>Bacillota</taxon>
        <taxon>Clostridia</taxon>
        <taxon>Lachnospirales</taxon>
        <taxon>Lachnospiraceae</taxon>
        <taxon>Eisenbergiella</taxon>
    </lineage>
</organism>
<comment type="caution">
    <text evidence="1">The sequence shown here is derived from an EMBL/GenBank/DDBJ whole genome shotgun (WGS) entry which is preliminary data.</text>
</comment>
<reference evidence="1" key="2">
    <citation type="submission" date="2021-04" db="EMBL/GenBank/DDBJ databases">
        <authorList>
            <person name="Gilroy R."/>
        </authorList>
    </citation>
    <scope>NUCLEOTIDE SEQUENCE</scope>
    <source>
        <strain evidence="1">USAMLcec3-2134</strain>
    </source>
</reference>
<proteinExistence type="predicted"/>
<accession>A0A9D2MSP6</accession>
<evidence type="ECO:0000313" key="2">
    <source>
        <dbReference type="Proteomes" id="UP000886883"/>
    </source>
</evidence>
<sequence length="68" mass="7671">MNMKDEDYNITEEQDQICAASFTDCTGLIPSGPIEEDDLEVYRDLYPFGQPKEDATVQPCHSSFDGLH</sequence>
<dbReference type="AlphaFoldDB" id="A0A9D2MSP6"/>